<gene>
    <name evidence="1" type="ORF">HHL09_25325</name>
</gene>
<protein>
    <submittedName>
        <fullName evidence="1">Uncharacterized protein</fullName>
    </submittedName>
</protein>
<dbReference type="EMBL" id="CP051774">
    <property type="protein sequence ID" value="QJE98958.1"/>
    <property type="molecule type" value="Genomic_DNA"/>
</dbReference>
<evidence type="ECO:0000313" key="1">
    <source>
        <dbReference type="EMBL" id="QJE98958.1"/>
    </source>
</evidence>
<dbReference type="Proteomes" id="UP000501812">
    <property type="component" value="Chromosome"/>
</dbReference>
<dbReference type="KEGG" id="luo:HHL09_25325"/>
<dbReference type="AlphaFoldDB" id="A0A858RRC5"/>
<accession>A0A858RRC5</accession>
<evidence type="ECO:0000313" key="2">
    <source>
        <dbReference type="Proteomes" id="UP000501812"/>
    </source>
</evidence>
<name>A0A858RRC5_9BACT</name>
<dbReference type="RefSeq" id="WP_169457444.1">
    <property type="nucleotide sequence ID" value="NZ_CP051774.1"/>
</dbReference>
<organism evidence="1 2">
    <name type="scientific">Luteolibacter luteus</name>
    <dbReference type="NCBI Taxonomy" id="2728835"/>
    <lineage>
        <taxon>Bacteria</taxon>
        <taxon>Pseudomonadati</taxon>
        <taxon>Verrucomicrobiota</taxon>
        <taxon>Verrucomicrobiia</taxon>
        <taxon>Verrucomicrobiales</taxon>
        <taxon>Verrucomicrobiaceae</taxon>
        <taxon>Luteolibacter</taxon>
    </lineage>
</organism>
<proteinExistence type="predicted"/>
<sequence length="142" mass="16082">MDPFNLKKEQSAVFDGHLITRIEGLLSKTTHVIRRRPAEPGILAFSADVFDQQWDFDLDLDDEPFIRLARTADGEVTEDVFPVESTRFDRTPVPLPRPQGELGIPERLAFRIPGDAELPGDDQTRSTTVEVHFFNDLPIPRA</sequence>
<keyword evidence="2" id="KW-1185">Reference proteome</keyword>
<reference evidence="1 2" key="1">
    <citation type="submission" date="2020-04" db="EMBL/GenBank/DDBJ databases">
        <title>Luteolibacter sp. G-1-1-1 isolated from soil.</title>
        <authorList>
            <person name="Dahal R.H."/>
        </authorList>
    </citation>
    <scope>NUCLEOTIDE SEQUENCE [LARGE SCALE GENOMIC DNA]</scope>
    <source>
        <strain evidence="1 2">G-1-1-1</strain>
    </source>
</reference>